<dbReference type="SFLD" id="SFLDS00003">
    <property type="entry name" value="Haloacid_Dehalogenase"/>
    <property type="match status" value="1"/>
</dbReference>
<dbReference type="InterPro" id="IPR023198">
    <property type="entry name" value="PGP-like_dom2"/>
</dbReference>
<comment type="catalytic activity">
    <reaction evidence="1">
        <text>2-phosphoglycolate + H2O = glycolate + phosphate</text>
        <dbReference type="Rhea" id="RHEA:14369"/>
        <dbReference type="ChEBI" id="CHEBI:15377"/>
        <dbReference type="ChEBI" id="CHEBI:29805"/>
        <dbReference type="ChEBI" id="CHEBI:43474"/>
        <dbReference type="ChEBI" id="CHEBI:58033"/>
        <dbReference type="EC" id="3.1.3.18"/>
    </reaction>
</comment>
<reference evidence="5" key="1">
    <citation type="submission" date="2022-12" db="EMBL/GenBank/DDBJ databases">
        <title>Jiella pelagia sp. nov., isolated from phosphonate enriched culture of Northwest Pacific surface seawater.</title>
        <authorList>
            <person name="Shin D.Y."/>
            <person name="Hwang C.Y."/>
        </authorList>
    </citation>
    <scope>NUCLEOTIDE SEQUENCE</scope>
    <source>
        <strain evidence="5">HL-NP1</strain>
    </source>
</reference>
<dbReference type="InterPro" id="IPR023214">
    <property type="entry name" value="HAD_sf"/>
</dbReference>
<evidence type="ECO:0000256" key="3">
    <source>
        <dbReference type="ARBA" id="ARBA00006171"/>
    </source>
</evidence>
<comment type="pathway">
    <text evidence="2">Organic acid metabolism; glycolate biosynthesis; glycolate from 2-phosphoglycolate: step 1/1.</text>
</comment>
<evidence type="ECO:0000256" key="1">
    <source>
        <dbReference type="ARBA" id="ARBA00000830"/>
    </source>
</evidence>
<dbReference type="PANTHER" id="PTHR43434">
    <property type="entry name" value="PHOSPHOGLYCOLATE PHOSPHATASE"/>
    <property type="match status" value="1"/>
</dbReference>
<dbReference type="InterPro" id="IPR006439">
    <property type="entry name" value="HAD-SF_hydro_IA"/>
</dbReference>
<proteinExistence type="inferred from homology"/>
<keyword evidence="5" id="KW-0378">Hydrolase</keyword>
<dbReference type="GO" id="GO:0016787">
    <property type="term" value="F:hydrolase activity"/>
    <property type="evidence" value="ECO:0007669"/>
    <property type="project" value="UniProtKB-KW"/>
</dbReference>
<evidence type="ECO:0000313" key="5">
    <source>
        <dbReference type="EMBL" id="WAP67645.1"/>
    </source>
</evidence>
<name>A0ABY7BYA3_9HYPH</name>
<dbReference type="NCBIfam" id="TIGR01549">
    <property type="entry name" value="HAD-SF-IA-v1"/>
    <property type="match status" value="1"/>
</dbReference>
<dbReference type="PANTHER" id="PTHR43434:SF1">
    <property type="entry name" value="PHOSPHOGLYCOLATE PHOSPHATASE"/>
    <property type="match status" value="1"/>
</dbReference>
<dbReference type="InterPro" id="IPR050155">
    <property type="entry name" value="HAD-like_hydrolase_sf"/>
</dbReference>
<dbReference type="EC" id="3.1.3.18" evidence="4"/>
<dbReference type="SUPFAM" id="SSF56784">
    <property type="entry name" value="HAD-like"/>
    <property type="match status" value="1"/>
</dbReference>
<dbReference type="RefSeq" id="WP_268880108.1">
    <property type="nucleotide sequence ID" value="NZ_CP114029.1"/>
</dbReference>
<dbReference type="InterPro" id="IPR041492">
    <property type="entry name" value="HAD_2"/>
</dbReference>
<gene>
    <name evidence="5" type="ORF">OH818_19440</name>
</gene>
<protein>
    <recommendedName>
        <fullName evidence="4">phosphoglycolate phosphatase</fullName>
        <ecNumber evidence="4">3.1.3.18</ecNumber>
    </recommendedName>
</protein>
<dbReference type="EMBL" id="CP114029">
    <property type="protein sequence ID" value="WAP67645.1"/>
    <property type="molecule type" value="Genomic_DNA"/>
</dbReference>
<dbReference type="InterPro" id="IPR036412">
    <property type="entry name" value="HAD-like_sf"/>
</dbReference>
<dbReference type="Gene3D" id="3.40.50.1000">
    <property type="entry name" value="HAD superfamily/HAD-like"/>
    <property type="match status" value="1"/>
</dbReference>
<evidence type="ECO:0000256" key="2">
    <source>
        <dbReference type="ARBA" id="ARBA00004818"/>
    </source>
</evidence>
<evidence type="ECO:0000313" key="6">
    <source>
        <dbReference type="Proteomes" id="UP001164020"/>
    </source>
</evidence>
<comment type="similarity">
    <text evidence="3">Belongs to the HAD-like hydrolase superfamily. CbbY/CbbZ/Gph/YieH family.</text>
</comment>
<dbReference type="SFLD" id="SFLDG01129">
    <property type="entry name" value="C1.5:_HAD__Beta-PGM__Phosphata"/>
    <property type="match status" value="1"/>
</dbReference>
<dbReference type="NCBIfam" id="TIGR01509">
    <property type="entry name" value="HAD-SF-IA-v3"/>
    <property type="match status" value="1"/>
</dbReference>
<dbReference type="Gene3D" id="1.10.150.240">
    <property type="entry name" value="Putative phosphatase, domain 2"/>
    <property type="match status" value="1"/>
</dbReference>
<keyword evidence="6" id="KW-1185">Reference proteome</keyword>
<accession>A0ABY7BYA3</accession>
<organism evidence="5 6">
    <name type="scientific">Jiella pelagia</name>
    <dbReference type="NCBI Taxonomy" id="2986949"/>
    <lineage>
        <taxon>Bacteria</taxon>
        <taxon>Pseudomonadati</taxon>
        <taxon>Pseudomonadota</taxon>
        <taxon>Alphaproteobacteria</taxon>
        <taxon>Hyphomicrobiales</taxon>
        <taxon>Aurantimonadaceae</taxon>
        <taxon>Jiella</taxon>
    </lineage>
</organism>
<dbReference type="Pfam" id="PF13419">
    <property type="entry name" value="HAD_2"/>
    <property type="match status" value="1"/>
</dbReference>
<evidence type="ECO:0000256" key="4">
    <source>
        <dbReference type="ARBA" id="ARBA00013078"/>
    </source>
</evidence>
<sequence>MSLIRRRKSLVLFDLDGVIVDSRSNMEAAWTAVMRDTGVTVPFSAYFAEIGRPFQDIMARLGLAHDGRRIEATFRRTSSLLLGETPLFDGVEPMLAAAAASGVKLGIVTSKDSARTQLVLDRLDVHFMIVMTPEERMRGKPAPDHLLYAMAMCNIDPAETIFVGDMESDAEAARRAGVDYAHAEWGYGERPDHYSLSAASPAILATQLFG</sequence>
<dbReference type="Proteomes" id="UP001164020">
    <property type="component" value="Chromosome"/>
</dbReference>